<keyword evidence="1" id="KW-0812">Transmembrane</keyword>
<proteinExistence type="predicted"/>
<keyword evidence="1" id="KW-0472">Membrane</keyword>
<dbReference type="EMBL" id="LLXI01000885">
    <property type="protein sequence ID" value="PKY50512.1"/>
    <property type="molecule type" value="Genomic_DNA"/>
</dbReference>
<reference evidence="2 3" key="1">
    <citation type="submission" date="2015-10" db="EMBL/GenBank/DDBJ databases">
        <title>Genome analyses suggest a sexual origin of heterokaryosis in a supposedly ancient asexual fungus.</title>
        <authorList>
            <person name="Ropars J."/>
            <person name="Sedzielewska K."/>
            <person name="Noel J."/>
            <person name="Charron P."/>
            <person name="Farinelli L."/>
            <person name="Marton T."/>
            <person name="Kruger M."/>
            <person name="Pelin A."/>
            <person name="Brachmann A."/>
            <person name="Corradi N."/>
        </authorList>
    </citation>
    <scope>NUCLEOTIDE SEQUENCE [LARGE SCALE GENOMIC DNA]</scope>
    <source>
        <strain evidence="2 3">A4</strain>
    </source>
</reference>
<protein>
    <submittedName>
        <fullName evidence="2">Uncharacterized protein</fullName>
    </submittedName>
</protein>
<feature type="transmembrane region" description="Helical" evidence="1">
    <location>
        <begin position="12"/>
        <end position="37"/>
    </location>
</feature>
<evidence type="ECO:0000313" key="3">
    <source>
        <dbReference type="Proteomes" id="UP000234323"/>
    </source>
</evidence>
<name>A0A2I1GV37_9GLOM</name>
<sequence>MMFGFNPREPFLFRTIRGIFIVVFAAAFIFYTTSIFYKQRKNFNQSDLIISTYETSNIPDLTQFSPATSNNITTDIGITCMIRNETCNSNICSCEDYFTQNYTQGCLTFSPILINQTDKITKKRKSTYSINGSIVFNITNTPPAGNYFAIKFNHAYIDDLNPPEQKLDSKLYPFNQGSWILLEFDIKIRKRYENLFSKAYGFSPKLINATANVKSTELQQAINSPTILVLKPNDNIVYVEEETFQYSIGLLISSLGGFYGAIYGVYVLLFGPGRISPWGLTQNYMCCWDIRREYERKLAKRYVSRAKIPLVDSFPSFPNNENADENDKVLYKDVDKNDTKKRIEILEITTKGRIERLEAMLEEFYLDASYFKTLKGVIKANESYKHDYIK</sequence>
<gene>
    <name evidence="2" type="ORF">RhiirA4_530543</name>
</gene>
<keyword evidence="1" id="KW-1133">Transmembrane helix</keyword>
<dbReference type="VEuPathDB" id="FungiDB:FUN_024039"/>
<comment type="caution">
    <text evidence="2">The sequence shown here is derived from an EMBL/GenBank/DDBJ whole genome shotgun (WGS) entry which is preliminary data.</text>
</comment>
<evidence type="ECO:0000313" key="2">
    <source>
        <dbReference type="EMBL" id="PKY50512.1"/>
    </source>
</evidence>
<evidence type="ECO:0000256" key="1">
    <source>
        <dbReference type="SAM" id="Phobius"/>
    </source>
</evidence>
<feature type="transmembrane region" description="Helical" evidence="1">
    <location>
        <begin position="246"/>
        <end position="269"/>
    </location>
</feature>
<organism evidence="2 3">
    <name type="scientific">Rhizophagus irregularis</name>
    <dbReference type="NCBI Taxonomy" id="588596"/>
    <lineage>
        <taxon>Eukaryota</taxon>
        <taxon>Fungi</taxon>
        <taxon>Fungi incertae sedis</taxon>
        <taxon>Mucoromycota</taxon>
        <taxon>Glomeromycotina</taxon>
        <taxon>Glomeromycetes</taxon>
        <taxon>Glomerales</taxon>
        <taxon>Glomeraceae</taxon>
        <taxon>Rhizophagus</taxon>
    </lineage>
</organism>
<dbReference type="AlphaFoldDB" id="A0A2I1GV37"/>
<keyword evidence="3" id="KW-1185">Reference proteome</keyword>
<dbReference type="VEuPathDB" id="FungiDB:RhiirFUN_004709"/>
<accession>A0A2I1GV37</accession>
<dbReference type="Proteomes" id="UP000234323">
    <property type="component" value="Unassembled WGS sequence"/>
</dbReference>
<dbReference type="VEuPathDB" id="FungiDB:RhiirA1_447649"/>